<dbReference type="EMBL" id="LN824141">
    <property type="protein sequence ID" value="CEP79075.1"/>
    <property type="molecule type" value="Genomic_DNA"/>
</dbReference>
<dbReference type="Proteomes" id="UP000032809">
    <property type="component" value="Chromosome I"/>
</dbReference>
<proteinExistence type="predicted"/>
<evidence type="ECO:0000313" key="1">
    <source>
        <dbReference type="EMBL" id="CEP79075.1"/>
    </source>
</evidence>
<dbReference type="KEGG" id="dtn:DTL3_1792"/>
<dbReference type="HOGENOM" id="CLU_2602946_0_0_0"/>
<dbReference type="OrthoDB" id="48995at2"/>
<dbReference type="RefSeq" id="WP_045088403.1">
    <property type="nucleotide sequence ID" value="NZ_LN824141.1"/>
</dbReference>
<dbReference type="STRING" id="1006576.DTL3_1792"/>
<dbReference type="AlphaFoldDB" id="A0A0C7P416"/>
<name>A0A0C7P416_DEFTU</name>
<evidence type="ECO:0000313" key="2">
    <source>
        <dbReference type="Proteomes" id="UP000032809"/>
    </source>
</evidence>
<protein>
    <submittedName>
        <fullName evidence="1">Uncharacterized protein</fullName>
    </submittedName>
</protein>
<accession>A0A0C7P416</accession>
<organism evidence="1 2">
    <name type="scientific">Defluviitoga tunisiensis</name>
    <dbReference type="NCBI Taxonomy" id="1006576"/>
    <lineage>
        <taxon>Bacteria</taxon>
        <taxon>Thermotogati</taxon>
        <taxon>Thermotogota</taxon>
        <taxon>Thermotogae</taxon>
        <taxon>Petrotogales</taxon>
        <taxon>Petrotogaceae</taxon>
        <taxon>Defluviitoga</taxon>
    </lineage>
</organism>
<keyword evidence="2" id="KW-1185">Reference proteome</keyword>
<sequence>MNKVMVFLLFLSLSWFLIVFSIFLKIKSYGESLEGDLKGFYIGNSSLVKIKPYIENGQVKEIILNGYKMYKKDGKILIEKIKD</sequence>
<gene>
    <name evidence="1" type="ORF">DTL3_1792</name>
</gene>
<reference evidence="2" key="1">
    <citation type="submission" date="2014-11" db="EMBL/GenBank/DDBJ databases">
        <authorList>
            <person name="Wibberg D."/>
        </authorList>
    </citation>
    <scope>NUCLEOTIDE SEQUENCE [LARGE SCALE GENOMIC DNA]</scope>
    <source>
        <strain evidence="2">L3</strain>
    </source>
</reference>